<dbReference type="PROSITE" id="PS00211">
    <property type="entry name" value="ABC_TRANSPORTER_1"/>
    <property type="match status" value="2"/>
</dbReference>
<evidence type="ECO:0000256" key="3">
    <source>
        <dbReference type="ARBA" id="ARBA00022448"/>
    </source>
</evidence>
<keyword evidence="9 10" id="KW-0472">Membrane</keyword>
<evidence type="ECO:0000256" key="2">
    <source>
        <dbReference type="ARBA" id="ARBA00008869"/>
    </source>
</evidence>
<proteinExistence type="inferred from homology"/>
<reference evidence="13" key="1">
    <citation type="journal article" date="2006" name="PLoS Biol.">
        <title>Macronuclear genome sequence of the ciliate Tetrahymena thermophila, a model eukaryote.</title>
        <authorList>
            <person name="Eisen J.A."/>
            <person name="Coyne R.S."/>
            <person name="Wu M."/>
            <person name="Wu D."/>
            <person name="Thiagarajan M."/>
            <person name="Wortman J.R."/>
            <person name="Badger J.H."/>
            <person name="Ren Q."/>
            <person name="Amedeo P."/>
            <person name="Jones K.M."/>
            <person name="Tallon L.J."/>
            <person name="Delcher A.L."/>
            <person name="Salzberg S.L."/>
            <person name="Silva J.C."/>
            <person name="Haas B.J."/>
            <person name="Majoros W.H."/>
            <person name="Farzad M."/>
            <person name="Carlton J.M."/>
            <person name="Smith R.K. Jr."/>
            <person name="Garg J."/>
            <person name="Pearlman R.E."/>
            <person name="Karrer K.M."/>
            <person name="Sun L."/>
            <person name="Manning G."/>
            <person name="Elde N.C."/>
            <person name="Turkewitz A.P."/>
            <person name="Asai D.J."/>
            <person name="Wilkes D.E."/>
            <person name="Wang Y."/>
            <person name="Cai H."/>
            <person name="Collins K."/>
            <person name="Stewart B.A."/>
            <person name="Lee S.R."/>
            <person name="Wilamowska K."/>
            <person name="Weinberg Z."/>
            <person name="Ruzzo W.L."/>
            <person name="Wloga D."/>
            <person name="Gaertig J."/>
            <person name="Frankel J."/>
            <person name="Tsao C.-C."/>
            <person name="Gorovsky M.A."/>
            <person name="Keeling P.J."/>
            <person name="Waller R.F."/>
            <person name="Patron N.J."/>
            <person name="Cherry J.M."/>
            <person name="Stover N.A."/>
            <person name="Krieger C.J."/>
            <person name="del Toro C."/>
            <person name="Ryder H.F."/>
            <person name="Williamson S.C."/>
            <person name="Barbeau R.A."/>
            <person name="Hamilton E.P."/>
            <person name="Orias E."/>
        </authorList>
    </citation>
    <scope>NUCLEOTIDE SEQUENCE [LARGE SCALE GENOMIC DNA]</scope>
    <source>
        <strain evidence="13">SB210</strain>
    </source>
</reference>
<evidence type="ECO:0000256" key="9">
    <source>
        <dbReference type="ARBA" id="ARBA00023136"/>
    </source>
</evidence>
<feature type="domain" description="ABC transporter" evidence="11">
    <location>
        <begin position="975"/>
        <end position="1207"/>
    </location>
</feature>
<dbReference type="InterPro" id="IPR013525">
    <property type="entry name" value="ABC2_TM"/>
</dbReference>
<feature type="transmembrane region" description="Helical" evidence="10">
    <location>
        <begin position="161"/>
        <end position="179"/>
    </location>
</feature>
<gene>
    <name evidence="12" type="ORF">TTHERM_00125090</name>
</gene>
<dbReference type="GO" id="GO:0016887">
    <property type="term" value="F:ATP hydrolysis activity"/>
    <property type="evidence" value="ECO:0007669"/>
    <property type="project" value="InterPro"/>
</dbReference>
<name>I7MEA2_TETTS</name>
<dbReference type="OrthoDB" id="311765at2759"/>
<feature type="transmembrane region" description="Helical" evidence="10">
    <location>
        <begin position="784"/>
        <end position="811"/>
    </location>
</feature>
<dbReference type="InterPro" id="IPR003593">
    <property type="entry name" value="AAA+_ATPase"/>
</dbReference>
<keyword evidence="8 10" id="KW-1133">Transmembrane helix</keyword>
<feature type="transmembrane region" description="Helical" evidence="10">
    <location>
        <begin position="93"/>
        <end position="115"/>
    </location>
</feature>
<evidence type="ECO:0000313" key="12">
    <source>
        <dbReference type="EMBL" id="EAR95943.2"/>
    </source>
</evidence>
<feature type="transmembrane region" description="Helical" evidence="10">
    <location>
        <begin position="226"/>
        <end position="244"/>
    </location>
</feature>
<dbReference type="SUPFAM" id="SSF52540">
    <property type="entry name" value="P-loop containing nucleoside triphosphate hydrolases"/>
    <property type="match status" value="2"/>
</dbReference>
<keyword evidence="3" id="KW-0813">Transport</keyword>
<dbReference type="InterPro" id="IPR017871">
    <property type="entry name" value="ABC_transporter-like_CS"/>
</dbReference>
<feature type="transmembrane region" description="Helical" evidence="10">
    <location>
        <begin position="880"/>
        <end position="897"/>
    </location>
</feature>
<comment type="similarity">
    <text evidence="2">Belongs to the ABC transporter superfamily. ABCA family.</text>
</comment>
<keyword evidence="7" id="KW-0067">ATP-binding</keyword>
<feature type="transmembrane region" description="Helical" evidence="10">
    <location>
        <begin position="21"/>
        <end position="41"/>
    </location>
</feature>
<dbReference type="Proteomes" id="UP000009168">
    <property type="component" value="Unassembled WGS sequence"/>
</dbReference>
<dbReference type="GO" id="GO:0016020">
    <property type="term" value="C:membrane"/>
    <property type="evidence" value="ECO:0007669"/>
    <property type="project" value="UniProtKB-SubCell"/>
</dbReference>
<keyword evidence="6" id="KW-0547">Nucleotide-binding</keyword>
<dbReference type="GO" id="GO:0005524">
    <property type="term" value="F:ATP binding"/>
    <property type="evidence" value="ECO:0007669"/>
    <property type="project" value="UniProtKB-KW"/>
</dbReference>
<dbReference type="PANTHER" id="PTHR19229:SF36">
    <property type="entry name" value="ATP-BINDING CASSETTE SUB-FAMILY A MEMBER 2"/>
    <property type="match status" value="1"/>
</dbReference>
<dbReference type="RefSeq" id="XP_001016188.2">
    <property type="nucleotide sequence ID" value="XM_001016188.3"/>
</dbReference>
<dbReference type="Gene3D" id="3.40.50.300">
    <property type="entry name" value="P-loop containing nucleotide triphosphate hydrolases"/>
    <property type="match status" value="2"/>
</dbReference>
<evidence type="ECO:0000256" key="4">
    <source>
        <dbReference type="ARBA" id="ARBA00022692"/>
    </source>
</evidence>
<dbReference type="InterPro" id="IPR027417">
    <property type="entry name" value="P-loop_NTPase"/>
</dbReference>
<dbReference type="GO" id="GO:0140359">
    <property type="term" value="F:ABC-type transporter activity"/>
    <property type="evidence" value="ECO:0007669"/>
    <property type="project" value="InterPro"/>
</dbReference>
<comment type="subcellular location">
    <subcellularLocation>
        <location evidence="1">Membrane</location>
        <topology evidence="1">Multi-pass membrane protein</topology>
    </subcellularLocation>
</comment>
<feature type="transmembrane region" description="Helical" evidence="10">
    <location>
        <begin position="716"/>
        <end position="733"/>
    </location>
</feature>
<dbReference type="FunFam" id="3.40.50.300:FF:000298">
    <property type="entry name" value="ATP-binding cassette sub-family A member 12"/>
    <property type="match status" value="1"/>
</dbReference>
<keyword evidence="13" id="KW-1185">Reference proteome</keyword>
<dbReference type="EMBL" id="GG662699">
    <property type="protein sequence ID" value="EAR95943.2"/>
    <property type="molecule type" value="Genomic_DNA"/>
</dbReference>
<feature type="transmembrane region" description="Helical" evidence="10">
    <location>
        <begin position="823"/>
        <end position="843"/>
    </location>
</feature>
<protein>
    <submittedName>
        <fullName evidence="12">Transporter family ABC domain protein</fullName>
    </submittedName>
</protein>
<dbReference type="Pfam" id="PF00005">
    <property type="entry name" value="ABC_tran"/>
    <property type="match status" value="2"/>
</dbReference>
<feature type="transmembrane region" description="Helical" evidence="10">
    <location>
        <begin position="909"/>
        <end position="934"/>
    </location>
</feature>
<dbReference type="InterPro" id="IPR026082">
    <property type="entry name" value="ABCA"/>
</dbReference>
<evidence type="ECO:0000256" key="1">
    <source>
        <dbReference type="ARBA" id="ARBA00004141"/>
    </source>
</evidence>
<dbReference type="PROSITE" id="PS50893">
    <property type="entry name" value="ABC_TRANSPORTER_2"/>
    <property type="match status" value="2"/>
</dbReference>
<dbReference type="InterPro" id="IPR003439">
    <property type="entry name" value="ABC_transporter-like_ATP-bd"/>
</dbReference>
<dbReference type="FunFam" id="3.40.50.300:FF:000335">
    <property type="entry name" value="ATP binding cassette subfamily A member 5"/>
    <property type="match status" value="1"/>
</dbReference>
<evidence type="ECO:0000256" key="5">
    <source>
        <dbReference type="ARBA" id="ARBA00022737"/>
    </source>
</evidence>
<evidence type="ECO:0000256" key="6">
    <source>
        <dbReference type="ARBA" id="ARBA00022741"/>
    </source>
</evidence>
<dbReference type="InParanoid" id="I7MEA2"/>
<evidence type="ECO:0000259" key="11">
    <source>
        <dbReference type="PROSITE" id="PS50893"/>
    </source>
</evidence>
<keyword evidence="4 10" id="KW-0812">Transmembrane</keyword>
<dbReference type="SMART" id="SM00382">
    <property type="entry name" value="AAA"/>
    <property type="match status" value="2"/>
</dbReference>
<accession>I7MEA2</accession>
<feature type="transmembrane region" description="Helical" evidence="10">
    <location>
        <begin position="745"/>
        <end position="764"/>
    </location>
</feature>
<feature type="transmembrane region" description="Helical" evidence="10">
    <location>
        <begin position="185"/>
        <end position="205"/>
    </location>
</feature>
<evidence type="ECO:0000256" key="7">
    <source>
        <dbReference type="ARBA" id="ARBA00022840"/>
    </source>
</evidence>
<evidence type="ECO:0000313" key="13">
    <source>
        <dbReference type="Proteomes" id="UP000009168"/>
    </source>
</evidence>
<keyword evidence="5" id="KW-0677">Repeat</keyword>
<dbReference type="KEGG" id="tet:TTHERM_00125090"/>
<evidence type="ECO:0000256" key="10">
    <source>
        <dbReference type="SAM" id="Phobius"/>
    </source>
</evidence>
<sequence length="1321" mass="151355">MLDQIRVVFLKNYIVLVRSKVFIQSIYVPILCTLFSCLAQNVDSLAGLKTLWPMYQCMSINGYIRYASMEIVQEKKDQQRENQKIMGLTHWNYMMGQLLFSTCICVIIGIFYYTACSIGGVYEGINFMKGIILYIAFVIAMVCKLYFLTSFFTSQKLASDIISLVNLFFSFVYIFVLLSDVRNDKIFIILLSLAPQAALTLGLMGDGWSILNKLSISFVNFSVDEAILVLLFDIAVYLLLYLYLDQIWPNEYGTQKSPLFIFQSIKKLCCKQQSQSQQQQNATVEYVEFNDLELASQNFDREAPLQQQVAGVLNQVEDKSSALYHQQIDTSNLVKSLQISNLTKHFHGYYAVKQLTLSLYEGQIFCLLGHNGAGKTTTINLITGMIQKSHGQVTMNGLDLDKDLDEIRRSIGLCSQKNILYDNLTVEDHLWFYARIKLIPDQIIQEDIQNIISKCNLHNERFKYAQHLSGGNKRKLCLAIALIGKSKFIFLDEPTSGVDVITRRQIWDILREVKNEGRIIILTTHHLEEAEALADRIGIMAQGQLLCLGTVDYIIHKFGVGYFLKVQSKSENETEINQFIQKKAQLESIVKHYIPNCQKDPQTQEQSLKFLLPFSSTSQFSDLFKQLESDRDIMINLQINSLEDVFVSIGTDEQRYFNLEQQQQQQQRQNDIGYSDFSNIQIPEFLKDEPFFSFQTQTQVIAIRRIKMLFKNPVQIISYIFPFTIIGIGYFFAHQAKDSFEVFQIFVTIAICFICNSTGTTFIIEREKNLLYTLRVMGCKLIPYWFGTFIIDFILAMFYFLVVIIIAYYCNIRSVVGENFQHISYKSFVTVFTGVATSYSYSYMFEKSYTAYMAFPLFQLFVNFYLGLAFILLSAKFSPCQIISYVFFPLGVNSLGIDNSKDPESMPVLYFGYSSLNTIALISSILHLIFAMYLEKSQILSYCKRKNQFTPIVQIQRDPDVIQEEQRSSSQIDPITARNISKQYDNQYLAINGISFGVQKKQIFGLLGPNGAGKTTTFNILTAKDSSSSGQVFVNQEQAIQTNENAWQNVGICSQFDNLWDDLTVYDHLALFASLKGLQGEKRERAIKYFTQTLQLEAYIDRKSEILSGGNKRKLCVGMALIGSPNVQFFDEPSSGLDPIAKRFLWNTLKQNLQLKDASIVLTTHSMNEAESLCSKIGIVVNGQFQCMGSPEHLSNKYGQGYRLKLIKNPNCFSQEIDSIILNSFQNAIKIIDQEKTLIYQIPTQYFIFSRVFDLVENNLKNKIEQYSIHHTNLEQIFSYFATFQQQFIDPPISQSEVQVCSCEGMNALRWCTMCCCCCVW</sequence>
<evidence type="ECO:0000256" key="8">
    <source>
        <dbReference type="ARBA" id="ARBA00022989"/>
    </source>
</evidence>
<dbReference type="CDD" id="cd03263">
    <property type="entry name" value="ABC_subfamily_A"/>
    <property type="match status" value="2"/>
</dbReference>
<dbReference type="HOGENOM" id="CLU_000604_19_1_1"/>
<dbReference type="Pfam" id="PF12698">
    <property type="entry name" value="ABC2_membrane_3"/>
    <property type="match status" value="1"/>
</dbReference>
<dbReference type="PANTHER" id="PTHR19229">
    <property type="entry name" value="ATP-BINDING CASSETTE TRANSPORTER SUBFAMILY A ABCA"/>
    <property type="match status" value="1"/>
</dbReference>
<organism evidence="12 13">
    <name type="scientific">Tetrahymena thermophila (strain SB210)</name>
    <dbReference type="NCBI Taxonomy" id="312017"/>
    <lineage>
        <taxon>Eukaryota</taxon>
        <taxon>Sar</taxon>
        <taxon>Alveolata</taxon>
        <taxon>Ciliophora</taxon>
        <taxon>Intramacronucleata</taxon>
        <taxon>Oligohymenophorea</taxon>
        <taxon>Hymenostomatida</taxon>
        <taxon>Tetrahymenina</taxon>
        <taxon>Tetrahymenidae</taxon>
        <taxon>Tetrahymena</taxon>
    </lineage>
</organism>
<dbReference type="GeneID" id="7840793"/>
<dbReference type="GO" id="GO:0005319">
    <property type="term" value="F:lipid transporter activity"/>
    <property type="evidence" value="ECO:0007669"/>
    <property type="project" value="TreeGrafter"/>
</dbReference>
<feature type="transmembrane region" description="Helical" evidence="10">
    <location>
        <begin position="849"/>
        <end position="873"/>
    </location>
</feature>
<dbReference type="eggNOG" id="KOG0059">
    <property type="taxonomic scope" value="Eukaryota"/>
</dbReference>
<feature type="transmembrane region" description="Helical" evidence="10">
    <location>
        <begin position="127"/>
        <end position="149"/>
    </location>
</feature>
<feature type="domain" description="ABC transporter" evidence="11">
    <location>
        <begin position="337"/>
        <end position="567"/>
    </location>
</feature>